<keyword evidence="7" id="KW-1185">Reference proteome</keyword>
<keyword evidence="2" id="KW-0677">Repeat</keyword>
<evidence type="ECO:0000256" key="4">
    <source>
        <dbReference type="SAM" id="MobiDB-lite"/>
    </source>
</evidence>
<evidence type="ECO:0000256" key="3">
    <source>
        <dbReference type="ARBA" id="ARBA00022837"/>
    </source>
</evidence>
<feature type="compositionally biased region" description="Basic and acidic residues" evidence="4">
    <location>
        <begin position="30"/>
        <end position="46"/>
    </location>
</feature>
<comment type="caution">
    <text evidence="6">The sequence shown here is derived from an EMBL/GenBank/DDBJ whole genome shotgun (WGS) entry which is preliminary data.</text>
</comment>
<dbReference type="AlphaFoldDB" id="A0A1D2NEL8"/>
<dbReference type="GO" id="GO:0005509">
    <property type="term" value="F:calcium ion binding"/>
    <property type="evidence" value="ECO:0007669"/>
    <property type="project" value="InterPro"/>
</dbReference>
<sequence length="382" mass="42572">MAVLTETKSDSTTKVTLKKSNLKASNSRAGNDDAKETSFKLHDGPENKSGTGVSYESKAKTDTVDPKPKRKKAKAKANKAPQAEPKGLAKLHRLLSAADYLAKTTHFTVEEVSYWPCILNICQCKVLLYLHNKLEYNGPLDKMKMREVLHVVFEITDGVMLDLAYKAFDRDSDNWVNELEWVQGLSIMLRGSTDELSDWCYFIYDMNGDGGLAREELAHCLKGCIIPGYGGVEFEEAEECERDIVELAMRKLDIDKDGQITREDFVIATKQDPLLLVSVGPCLPPVKCCAAFMALITERFRSFTGPLGTKEVEKKVKMPHAGMAHSGRKLSVIGSRIQTAKSHQSVRIVPSVSHVKKLTENNEIRFKLLSDANSKTVRSSKE</sequence>
<organism evidence="6 7">
    <name type="scientific">Orchesella cincta</name>
    <name type="common">Springtail</name>
    <name type="synonym">Podura cincta</name>
    <dbReference type="NCBI Taxonomy" id="48709"/>
    <lineage>
        <taxon>Eukaryota</taxon>
        <taxon>Metazoa</taxon>
        <taxon>Ecdysozoa</taxon>
        <taxon>Arthropoda</taxon>
        <taxon>Hexapoda</taxon>
        <taxon>Collembola</taxon>
        <taxon>Entomobryomorpha</taxon>
        <taxon>Entomobryoidea</taxon>
        <taxon>Orchesellidae</taxon>
        <taxon>Orchesellinae</taxon>
        <taxon>Orchesella</taxon>
    </lineage>
</organism>
<evidence type="ECO:0000313" key="6">
    <source>
        <dbReference type="EMBL" id="ODN03672.1"/>
    </source>
</evidence>
<dbReference type="PROSITE" id="PS00018">
    <property type="entry name" value="EF_HAND_1"/>
    <property type="match status" value="2"/>
</dbReference>
<feature type="region of interest" description="Disordered" evidence="4">
    <location>
        <begin position="1"/>
        <end position="83"/>
    </location>
</feature>
<feature type="compositionally biased region" description="Basic and acidic residues" evidence="4">
    <location>
        <begin position="57"/>
        <end position="67"/>
    </location>
</feature>
<dbReference type="PANTHER" id="PTHR23055:SF60">
    <property type="entry name" value="CALAXIN"/>
    <property type="match status" value="1"/>
</dbReference>
<dbReference type="Gene3D" id="1.10.238.10">
    <property type="entry name" value="EF-hand"/>
    <property type="match status" value="1"/>
</dbReference>
<dbReference type="CDD" id="cd00051">
    <property type="entry name" value="EFh"/>
    <property type="match status" value="1"/>
</dbReference>
<keyword evidence="1" id="KW-0479">Metal-binding</keyword>
<dbReference type="OrthoDB" id="191686at2759"/>
<evidence type="ECO:0000256" key="1">
    <source>
        <dbReference type="ARBA" id="ARBA00022723"/>
    </source>
</evidence>
<gene>
    <name evidence="6" type="ORF">Ocin01_03019</name>
</gene>
<dbReference type="Proteomes" id="UP000094527">
    <property type="component" value="Unassembled WGS sequence"/>
</dbReference>
<dbReference type="InterPro" id="IPR011992">
    <property type="entry name" value="EF-hand-dom_pair"/>
</dbReference>
<evidence type="ECO:0000256" key="2">
    <source>
        <dbReference type="ARBA" id="ARBA00022737"/>
    </source>
</evidence>
<dbReference type="InterPro" id="IPR018247">
    <property type="entry name" value="EF_Hand_1_Ca_BS"/>
</dbReference>
<feature type="domain" description="EF-hand" evidence="5">
    <location>
        <begin position="240"/>
        <end position="275"/>
    </location>
</feature>
<keyword evidence="3" id="KW-0106">Calcium</keyword>
<dbReference type="PROSITE" id="PS50222">
    <property type="entry name" value="EF_HAND_2"/>
    <property type="match status" value="1"/>
</dbReference>
<feature type="compositionally biased region" description="Basic residues" evidence="4">
    <location>
        <begin position="68"/>
        <end position="77"/>
    </location>
</feature>
<reference evidence="6 7" key="1">
    <citation type="journal article" date="2016" name="Genome Biol. Evol.">
        <title>Gene Family Evolution Reflects Adaptation to Soil Environmental Stressors in the Genome of the Collembolan Orchesella cincta.</title>
        <authorList>
            <person name="Faddeeva-Vakhrusheva A."/>
            <person name="Derks M.F."/>
            <person name="Anvar S.Y."/>
            <person name="Agamennone V."/>
            <person name="Suring W."/>
            <person name="Smit S."/>
            <person name="van Straalen N.M."/>
            <person name="Roelofs D."/>
        </authorList>
    </citation>
    <scope>NUCLEOTIDE SEQUENCE [LARGE SCALE GENOMIC DNA]</scope>
    <source>
        <tissue evidence="6">Mixed pool</tissue>
    </source>
</reference>
<accession>A0A1D2NEL8</accession>
<dbReference type="Pfam" id="PF13499">
    <property type="entry name" value="EF-hand_7"/>
    <property type="match status" value="1"/>
</dbReference>
<name>A0A1D2NEL8_ORCCI</name>
<dbReference type="OMA" id="EECERDI"/>
<dbReference type="SUPFAM" id="SSF47473">
    <property type="entry name" value="EF-hand"/>
    <property type="match status" value="1"/>
</dbReference>
<evidence type="ECO:0000313" key="7">
    <source>
        <dbReference type="Proteomes" id="UP000094527"/>
    </source>
</evidence>
<dbReference type="InterPro" id="IPR028846">
    <property type="entry name" value="Recoverin"/>
</dbReference>
<dbReference type="STRING" id="48709.A0A1D2NEL8"/>
<protein>
    <submittedName>
        <fullName evidence="6">EF-hand calcium-binding domain-containing protein 1</fullName>
    </submittedName>
</protein>
<dbReference type="PANTHER" id="PTHR23055">
    <property type="entry name" value="CALCIUM BINDING PROTEINS"/>
    <property type="match status" value="1"/>
</dbReference>
<proteinExistence type="predicted"/>
<dbReference type="EMBL" id="LJIJ01000067">
    <property type="protein sequence ID" value="ODN03672.1"/>
    <property type="molecule type" value="Genomic_DNA"/>
</dbReference>
<dbReference type="PRINTS" id="PR00450">
    <property type="entry name" value="RECOVERIN"/>
</dbReference>
<dbReference type="InterPro" id="IPR002048">
    <property type="entry name" value="EF_hand_dom"/>
</dbReference>
<evidence type="ECO:0000259" key="5">
    <source>
        <dbReference type="PROSITE" id="PS50222"/>
    </source>
</evidence>